<evidence type="ECO:0000313" key="6">
    <source>
        <dbReference type="EMBL" id="PQV63211.1"/>
    </source>
</evidence>
<dbReference type="SUPFAM" id="SSF56988">
    <property type="entry name" value="Anthrax protective antigen"/>
    <property type="match status" value="1"/>
</dbReference>
<feature type="signal peptide" evidence="3">
    <location>
        <begin position="1"/>
        <end position="31"/>
    </location>
</feature>
<name>A0A2S8SQX4_9BACT</name>
<feature type="domain" description="GH16" evidence="4">
    <location>
        <begin position="9"/>
        <end position="282"/>
    </location>
</feature>
<accession>A0A2S8SQX4</accession>
<evidence type="ECO:0000313" key="7">
    <source>
        <dbReference type="Proteomes" id="UP000237684"/>
    </source>
</evidence>
<dbReference type="Gene3D" id="3.90.182.10">
    <property type="entry name" value="Toxin - Anthrax Protective Antigen,domain 1"/>
    <property type="match status" value="1"/>
</dbReference>
<evidence type="ECO:0000256" key="3">
    <source>
        <dbReference type="SAM" id="SignalP"/>
    </source>
</evidence>
<dbReference type="PROSITE" id="PS51762">
    <property type="entry name" value="GH16_2"/>
    <property type="match status" value="1"/>
</dbReference>
<gene>
    <name evidence="6" type="ORF">B1R32_11436</name>
</gene>
<evidence type="ECO:0000256" key="2">
    <source>
        <dbReference type="SAM" id="MobiDB-lite"/>
    </source>
</evidence>
<comment type="caution">
    <text evidence="6">The sequence shown here is derived from an EMBL/GenBank/DDBJ whole genome shotgun (WGS) entry which is preliminary data.</text>
</comment>
<keyword evidence="6" id="KW-0378">Hydrolase</keyword>
<dbReference type="InterPro" id="IPR037524">
    <property type="entry name" value="PA14/GLEYA"/>
</dbReference>
<feature type="chain" id="PRO_5015714988" evidence="3">
    <location>
        <begin position="32"/>
        <end position="673"/>
    </location>
</feature>
<dbReference type="Pfam" id="PF12245">
    <property type="entry name" value="Big_3_2"/>
    <property type="match status" value="1"/>
</dbReference>
<keyword evidence="3" id="KW-0732">Signal</keyword>
<keyword evidence="7" id="KW-1185">Reference proteome</keyword>
<dbReference type="Pfam" id="PF00722">
    <property type="entry name" value="Glyco_hydro_16"/>
    <property type="match status" value="1"/>
</dbReference>
<dbReference type="Proteomes" id="UP000237684">
    <property type="component" value="Unassembled WGS sequence"/>
</dbReference>
<dbReference type="SMART" id="SM00758">
    <property type="entry name" value="PA14"/>
    <property type="match status" value="1"/>
</dbReference>
<dbReference type="OrthoDB" id="9809583at2"/>
<dbReference type="Pfam" id="PF07691">
    <property type="entry name" value="PA14"/>
    <property type="match status" value="1"/>
</dbReference>
<dbReference type="InParanoid" id="A0A2S8SQX4"/>
<evidence type="ECO:0000259" key="4">
    <source>
        <dbReference type="PROSITE" id="PS51762"/>
    </source>
</evidence>
<dbReference type="GO" id="GO:0005975">
    <property type="term" value="P:carbohydrate metabolic process"/>
    <property type="evidence" value="ECO:0007669"/>
    <property type="project" value="InterPro"/>
</dbReference>
<proteinExistence type="inferred from homology"/>
<evidence type="ECO:0000256" key="1">
    <source>
        <dbReference type="ARBA" id="ARBA00006865"/>
    </source>
</evidence>
<protein>
    <submittedName>
        <fullName evidence="6">Glycosyl hydrolases family 16</fullName>
    </submittedName>
</protein>
<evidence type="ECO:0000259" key="5">
    <source>
        <dbReference type="PROSITE" id="PS51820"/>
    </source>
</evidence>
<dbReference type="CDD" id="cd00413">
    <property type="entry name" value="Glyco_hydrolase_16"/>
    <property type="match status" value="1"/>
</dbReference>
<dbReference type="GO" id="GO:0004553">
    <property type="term" value="F:hydrolase activity, hydrolyzing O-glycosyl compounds"/>
    <property type="evidence" value="ECO:0007669"/>
    <property type="project" value="InterPro"/>
</dbReference>
<dbReference type="AlphaFoldDB" id="A0A2S8SQX4"/>
<comment type="similarity">
    <text evidence="1">Belongs to the glycosyl hydrolase 16 family.</text>
</comment>
<organism evidence="6 7">
    <name type="scientific">Abditibacterium utsteinense</name>
    <dbReference type="NCBI Taxonomy" id="1960156"/>
    <lineage>
        <taxon>Bacteria</taxon>
        <taxon>Pseudomonadati</taxon>
        <taxon>Abditibacteriota</taxon>
        <taxon>Abditibacteriia</taxon>
        <taxon>Abditibacteriales</taxon>
        <taxon>Abditibacteriaceae</taxon>
        <taxon>Abditibacterium</taxon>
    </lineage>
</organism>
<dbReference type="Gene3D" id="2.60.120.200">
    <property type="match status" value="1"/>
</dbReference>
<dbReference type="InterPro" id="IPR000757">
    <property type="entry name" value="Beta-glucanase-like"/>
</dbReference>
<dbReference type="InterPro" id="IPR022038">
    <property type="entry name" value="Ig-like_bact"/>
</dbReference>
<dbReference type="RefSeq" id="WP_106380625.1">
    <property type="nucleotide sequence ID" value="NZ_NIGF01000014.1"/>
</dbReference>
<feature type="region of interest" description="Disordered" evidence="2">
    <location>
        <begin position="650"/>
        <end position="673"/>
    </location>
</feature>
<sequence length="673" mass="72817">MRLSPLFSRSISRFTLPLMAAGALVAGTTHAARAQQLFGDEFSGSFNANGAWNTYLPWQNLGRTQFGLSPSIASENGVSFARLPMRTYNDAYNASNPMLQSTEIFSKNTYQVGTGIEFEARLRGFNVPRGAVFGLYAYNEKGVWPNGYLKEEIDFEVLSNMAKNQFWSNIWNDWNGRYAYNDGIHNQDQIVTVGNMNYTAWTTYTARWYPDRVEWYVNGTLARTSKTIVPDDPLSVHFNIWAPDSGWAPAYDAAMQPTGNISKNVTCSLDVDYVRVRRLPLPLKGIWGDGDGLAATLYPQPNFAGTPVKRVDPRLNHDWKTFSPDTSIPNDNFSAKWTGTIASPFSENVTLTLRADDGVRLYLDNKLLINDWRITAPTERSVTVAMKANVKVPIRVEYFEGTGGASAQLLWQSASMPKGIVPQSQLFSNLDNTAPTLTLAAPGPNYSYRSLSATGTATDADSGVARVFATLKRASDGLYWNGSAWGSAQASLGATLSGANWTLPLGTLGDGRYTITVSALDKAGNSASLPARDFWFDNAAPTTAITTPANGASYATLSAASGNASDIGTGVASVSTAFLRSSDGLWWTGSAWSANYSEVKATFDGTNWKLAMPALSGGAYIFWAQSYDYAGNIGAWTRSDFTLSSSATTSARTSASATATPKPTVKTSSARAS</sequence>
<dbReference type="InterPro" id="IPR011658">
    <property type="entry name" value="PA14_dom"/>
</dbReference>
<dbReference type="SUPFAM" id="SSF49899">
    <property type="entry name" value="Concanavalin A-like lectins/glucanases"/>
    <property type="match status" value="1"/>
</dbReference>
<dbReference type="InterPro" id="IPR013320">
    <property type="entry name" value="ConA-like_dom_sf"/>
</dbReference>
<dbReference type="EMBL" id="NIGF01000014">
    <property type="protein sequence ID" value="PQV63211.1"/>
    <property type="molecule type" value="Genomic_DNA"/>
</dbReference>
<dbReference type="PROSITE" id="PS51820">
    <property type="entry name" value="PA14"/>
    <property type="match status" value="1"/>
</dbReference>
<reference evidence="6 7" key="1">
    <citation type="journal article" date="2018" name="Syst. Appl. Microbiol.">
        <title>Abditibacterium utsteinense sp. nov., the first cultivated member of candidate phylum FBP, isolated from ice-free Antarctic soil samples.</title>
        <authorList>
            <person name="Tahon G."/>
            <person name="Tytgat B."/>
            <person name="Lebbe L."/>
            <person name="Carlier A."/>
            <person name="Willems A."/>
        </authorList>
    </citation>
    <scope>NUCLEOTIDE SEQUENCE [LARGE SCALE GENOMIC DNA]</scope>
    <source>
        <strain evidence="6 7">LMG 29911</strain>
    </source>
</reference>
<feature type="domain" description="PA14" evidence="5">
    <location>
        <begin position="288"/>
        <end position="425"/>
    </location>
</feature>